<dbReference type="Gene3D" id="3.30.420.10">
    <property type="entry name" value="Ribonuclease H-like superfamily/Ribonuclease H"/>
    <property type="match status" value="1"/>
</dbReference>
<proteinExistence type="predicted"/>
<sequence length="109" mass="12457">MFTREFVSILKCAGVESIRLPARSPNLNAFAERFVRTIKAECLDHLILVGERSLRRAVEEFCSHYHDERNHQGLENKLIEASFVPGGAGELNCRERLGGLLRYYHREAA</sequence>
<reference evidence="2 3" key="1">
    <citation type="submission" date="2024-04" db="EMBL/GenBank/DDBJ databases">
        <title>Luteolibacter sp. isolated from soil.</title>
        <authorList>
            <person name="An J."/>
        </authorList>
    </citation>
    <scope>NUCLEOTIDE SEQUENCE [LARGE SCALE GENOMIC DNA]</scope>
    <source>
        <strain evidence="2 3">Y139</strain>
    </source>
</reference>
<evidence type="ECO:0000313" key="2">
    <source>
        <dbReference type="EMBL" id="MEK7954222.1"/>
    </source>
</evidence>
<accession>A0ABU9B2F2</accession>
<dbReference type="SUPFAM" id="SSF53098">
    <property type="entry name" value="Ribonuclease H-like"/>
    <property type="match status" value="1"/>
</dbReference>
<keyword evidence="3" id="KW-1185">Reference proteome</keyword>
<dbReference type="Proteomes" id="UP001371305">
    <property type="component" value="Unassembled WGS sequence"/>
</dbReference>
<organism evidence="2 3">
    <name type="scientific">Luteolibacter soli</name>
    <dbReference type="NCBI Taxonomy" id="3135280"/>
    <lineage>
        <taxon>Bacteria</taxon>
        <taxon>Pseudomonadati</taxon>
        <taxon>Verrucomicrobiota</taxon>
        <taxon>Verrucomicrobiia</taxon>
        <taxon>Verrucomicrobiales</taxon>
        <taxon>Verrucomicrobiaceae</taxon>
        <taxon>Luteolibacter</taxon>
    </lineage>
</organism>
<dbReference type="RefSeq" id="WP_341407990.1">
    <property type="nucleotide sequence ID" value="NZ_JBBUKT010000017.1"/>
</dbReference>
<evidence type="ECO:0000313" key="3">
    <source>
        <dbReference type="Proteomes" id="UP001371305"/>
    </source>
</evidence>
<dbReference type="InterPro" id="IPR012337">
    <property type="entry name" value="RNaseH-like_sf"/>
</dbReference>
<gene>
    <name evidence="2" type="ORF">WKV53_27135</name>
</gene>
<dbReference type="InterPro" id="IPR001584">
    <property type="entry name" value="Integrase_cat-core"/>
</dbReference>
<name>A0ABU9B2F2_9BACT</name>
<dbReference type="InterPro" id="IPR036397">
    <property type="entry name" value="RNaseH_sf"/>
</dbReference>
<feature type="domain" description="Integrase catalytic" evidence="1">
    <location>
        <begin position="14"/>
        <end position="77"/>
    </location>
</feature>
<protein>
    <submittedName>
        <fullName evidence="2">Integrase core domain-containing protein</fullName>
    </submittedName>
</protein>
<comment type="caution">
    <text evidence="2">The sequence shown here is derived from an EMBL/GenBank/DDBJ whole genome shotgun (WGS) entry which is preliminary data.</text>
</comment>
<evidence type="ECO:0000259" key="1">
    <source>
        <dbReference type="Pfam" id="PF13683"/>
    </source>
</evidence>
<dbReference type="Pfam" id="PF13683">
    <property type="entry name" value="rve_3"/>
    <property type="match status" value="1"/>
</dbReference>
<dbReference type="EMBL" id="JBBUKT010000017">
    <property type="protein sequence ID" value="MEK7954222.1"/>
    <property type="molecule type" value="Genomic_DNA"/>
</dbReference>